<sequence length="82" mass="9668">MQRIEAQMKNVSPSGRTSQNLSSFNTSLHATTTVKLWSKRYEYFVPNLEKSGPNFVFQVILYMVRRGDLQYKMQGNMLYRVR</sequence>
<feature type="domain" description="MCM5 C-terminal" evidence="2">
    <location>
        <begin position="53"/>
        <end position="80"/>
    </location>
</feature>
<dbReference type="Pfam" id="PF21933">
    <property type="entry name" value="MCM5_C"/>
    <property type="match status" value="1"/>
</dbReference>
<protein>
    <recommendedName>
        <fullName evidence="2">MCM5 C-terminal domain-containing protein</fullName>
    </recommendedName>
</protein>
<comment type="caution">
    <text evidence="3">The sequence shown here is derived from an EMBL/GenBank/DDBJ whole genome shotgun (WGS) entry which is preliminary data.</text>
</comment>
<evidence type="ECO:0000256" key="1">
    <source>
        <dbReference type="SAM" id="MobiDB-lite"/>
    </source>
</evidence>
<dbReference type="InterPro" id="IPR054125">
    <property type="entry name" value="MCM5_C"/>
</dbReference>
<evidence type="ECO:0000313" key="4">
    <source>
        <dbReference type="Proteomes" id="UP001331761"/>
    </source>
</evidence>
<dbReference type="AlphaFoldDB" id="A0AAN8J228"/>
<name>A0AAN8J228_TRICO</name>
<feature type="compositionally biased region" description="Polar residues" evidence="1">
    <location>
        <begin position="9"/>
        <end position="23"/>
    </location>
</feature>
<proteinExistence type="predicted"/>
<evidence type="ECO:0000259" key="2">
    <source>
        <dbReference type="Pfam" id="PF21933"/>
    </source>
</evidence>
<dbReference type="Proteomes" id="UP001331761">
    <property type="component" value="Unassembled WGS sequence"/>
</dbReference>
<reference evidence="3 4" key="1">
    <citation type="submission" date="2019-10" db="EMBL/GenBank/DDBJ databases">
        <title>Assembly and Annotation for the nematode Trichostrongylus colubriformis.</title>
        <authorList>
            <person name="Martin J."/>
        </authorList>
    </citation>
    <scope>NUCLEOTIDE SEQUENCE [LARGE SCALE GENOMIC DNA]</scope>
    <source>
        <strain evidence="3">G859</strain>
        <tissue evidence="3">Whole worm</tissue>
    </source>
</reference>
<dbReference type="EMBL" id="WIXE01009925">
    <property type="protein sequence ID" value="KAK5978019.1"/>
    <property type="molecule type" value="Genomic_DNA"/>
</dbReference>
<gene>
    <name evidence="3" type="ORF">GCK32_010316</name>
</gene>
<accession>A0AAN8J228</accession>
<organism evidence="3 4">
    <name type="scientific">Trichostrongylus colubriformis</name>
    <name type="common">Black scour worm</name>
    <dbReference type="NCBI Taxonomy" id="6319"/>
    <lineage>
        <taxon>Eukaryota</taxon>
        <taxon>Metazoa</taxon>
        <taxon>Ecdysozoa</taxon>
        <taxon>Nematoda</taxon>
        <taxon>Chromadorea</taxon>
        <taxon>Rhabditida</taxon>
        <taxon>Rhabditina</taxon>
        <taxon>Rhabditomorpha</taxon>
        <taxon>Strongyloidea</taxon>
        <taxon>Trichostrongylidae</taxon>
        <taxon>Trichostrongylus</taxon>
    </lineage>
</organism>
<feature type="region of interest" description="Disordered" evidence="1">
    <location>
        <begin position="1"/>
        <end position="23"/>
    </location>
</feature>
<keyword evidence="4" id="KW-1185">Reference proteome</keyword>
<evidence type="ECO:0000313" key="3">
    <source>
        <dbReference type="EMBL" id="KAK5978019.1"/>
    </source>
</evidence>